<dbReference type="PANTHER" id="PTHR35401">
    <property type="entry name" value="COPG FAMILY HELIX-TURN-HELIX PROTEIN-RELATED-RELATED"/>
    <property type="match status" value="1"/>
</dbReference>
<keyword evidence="2" id="KW-1277">Toxin-antitoxin system</keyword>
<reference evidence="7" key="1">
    <citation type="submission" date="2022-08" db="EMBL/GenBank/DDBJ databases">
        <title>Complete Genome Sequences of 2 Bosea sp. soil isolates.</title>
        <authorList>
            <person name="Alvarez Arevalo M."/>
            <person name="Sterndorff E.B."/>
            <person name="Faurdal D."/>
            <person name="Joergensen T.S."/>
            <person name="Weber T."/>
        </authorList>
    </citation>
    <scope>NUCLEOTIDE SEQUENCE</scope>
    <source>
        <strain evidence="7">NBC_00436</strain>
    </source>
</reference>
<keyword evidence="5" id="KW-0804">Transcription</keyword>
<dbReference type="GO" id="GO:0003677">
    <property type="term" value="F:DNA binding"/>
    <property type="evidence" value="ECO:0007669"/>
    <property type="project" value="UniProtKB-KW"/>
</dbReference>
<dbReference type="EMBL" id="CP102774">
    <property type="protein sequence ID" value="UZF87226.1"/>
    <property type="molecule type" value="Genomic_DNA"/>
</dbReference>
<keyword evidence="3" id="KW-0805">Transcription regulation</keyword>
<evidence type="ECO:0000256" key="2">
    <source>
        <dbReference type="ARBA" id="ARBA00022649"/>
    </source>
</evidence>
<evidence type="ECO:0000256" key="4">
    <source>
        <dbReference type="ARBA" id="ARBA00023125"/>
    </source>
</evidence>
<evidence type="ECO:0000256" key="1">
    <source>
        <dbReference type="ARBA" id="ARBA00022491"/>
    </source>
</evidence>
<evidence type="ECO:0000256" key="6">
    <source>
        <dbReference type="ARBA" id="ARBA00049988"/>
    </source>
</evidence>
<dbReference type="Gene3D" id="1.20.5.780">
    <property type="entry name" value="Single helix bin"/>
    <property type="match status" value="1"/>
</dbReference>
<evidence type="ECO:0000256" key="5">
    <source>
        <dbReference type="ARBA" id="ARBA00023163"/>
    </source>
</evidence>
<evidence type="ECO:0000313" key="7">
    <source>
        <dbReference type="EMBL" id="UZF87226.1"/>
    </source>
</evidence>
<dbReference type="InterPro" id="IPR010985">
    <property type="entry name" value="Ribbon_hlx_hlx"/>
</dbReference>
<dbReference type="PANTHER" id="PTHR35401:SF1">
    <property type="entry name" value="CYTOPLASMIC PROTEIN"/>
    <property type="match status" value="1"/>
</dbReference>
<organism evidence="7">
    <name type="scientific">Bosea sp. NBC_00436</name>
    <dbReference type="NCBI Taxonomy" id="2969620"/>
    <lineage>
        <taxon>Bacteria</taxon>
        <taxon>Pseudomonadati</taxon>
        <taxon>Pseudomonadota</taxon>
        <taxon>Alphaproteobacteria</taxon>
        <taxon>Hyphomicrobiales</taxon>
        <taxon>Boseaceae</taxon>
        <taxon>Bosea</taxon>
    </lineage>
</organism>
<sequence>MAKTRRRDAELSEPLNIRVKPSVRSLIDRAAALVKQNRTDFMLEASEQRAQRVLLDRVVFSVSAEVYAEFVEQLDAPAKPNDRLRHTMTTKAPWDAA</sequence>
<gene>
    <name evidence="7" type="ORF">NWE54_26365</name>
</gene>
<dbReference type="AlphaFoldDB" id="A0A9E7ZWC0"/>
<keyword evidence="4" id="KW-0238">DNA-binding</keyword>
<accession>A0A9E7ZWC0</accession>
<name>A0A9E7ZWC0_9HYPH</name>
<comment type="similarity">
    <text evidence="6">Belongs to the TacA antitoxin family.</text>
</comment>
<proteinExistence type="inferred from homology"/>
<evidence type="ECO:0000256" key="3">
    <source>
        <dbReference type="ARBA" id="ARBA00023015"/>
    </source>
</evidence>
<dbReference type="Pfam" id="PF08681">
    <property type="entry name" value="TacA1"/>
    <property type="match status" value="1"/>
</dbReference>
<keyword evidence="1" id="KW-0678">Repressor</keyword>
<dbReference type="GO" id="GO:0006355">
    <property type="term" value="P:regulation of DNA-templated transcription"/>
    <property type="evidence" value="ECO:0007669"/>
    <property type="project" value="InterPro"/>
</dbReference>
<protein>
    <submittedName>
        <fullName evidence="7">DUF1778 domain-containing protein</fullName>
    </submittedName>
</protein>
<dbReference type="SUPFAM" id="SSF47598">
    <property type="entry name" value="Ribbon-helix-helix"/>
    <property type="match status" value="1"/>
</dbReference>
<dbReference type="InterPro" id="IPR014795">
    <property type="entry name" value="TacA_1-like"/>
</dbReference>